<sequence>MELRGRWLLLASVVVVVALPAATPLGLLLLSAAQQYQEAVLPFREHPYTGNKPILAEYDFIVVSTDVKVPTSSKISVFLSLLFSLIWSTRRPSRLWYNLKLSKPNETHEPLIEW</sequence>
<reference evidence="2" key="1">
    <citation type="submission" date="2025-08" db="UniProtKB">
        <authorList>
            <consortium name="RefSeq"/>
        </authorList>
    </citation>
    <scope>IDENTIFICATION</scope>
    <source>
        <tissue evidence="2">Whole organism</tissue>
    </source>
</reference>
<proteinExistence type="predicted"/>
<dbReference type="AlphaFoldDB" id="A0A9C6U2Y3"/>
<keyword evidence="1" id="KW-1185">Reference proteome</keyword>
<dbReference type="Proteomes" id="UP000504606">
    <property type="component" value="Unplaced"/>
</dbReference>
<dbReference type="RefSeq" id="XP_052122692.1">
    <property type="nucleotide sequence ID" value="XM_052266732.1"/>
</dbReference>
<dbReference type="KEGG" id="foc:127749274"/>
<organism evidence="1 2">
    <name type="scientific">Frankliniella occidentalis</name>
    <name type="common">Western flower thrips</name>
    <name type="synonym">Euthrips occidentalis</name>
    <dbReference type="NCBI Taxonomy" id="133901"/>
    <lineage>
        <taxon>Eukaryota</taxon>
        <taxon>Metazoa</taxon>
        <taxon>Ecdysozoa</taxon>
        <taxon>Arthropoda</taxon>
        <taxon>Hexapoda</taxon>
        <taxon>Insecta</taxon>
        <taxon>Pterygota</taxon>
        <taxon>Neoptera</taxon>
        <taxon>Paraneoptera</taxon>
        <taxon>Thysanoptera</taxon>
        <taxon>Terebrantia</taxon>
        <taxon>Thripoidea</taxon>
        <taxon>Thripidae</taxon>
        <taxon>Frankliniella</taxon>
    </lineage>
</organism>
<accession>A0A9C6U2Y3</accession>
<dbReference type="GeneID" id="127749274"/>
<name>A0A9C6U2Y3_FRAOC</name>
<protein>
    <submittedName>
        <fullName evidence="2">Uncharacterized protein LOC127749274</fullName>
    </submittedName>
</protein>
<gene>
    <name evidence="2" type="primary">LOC127749274</name>
</gene>
<evidence type="ECO:0000313" key="1">
    <source>
        <dbReference type="Proteomes" id="UP000504606"/>
    </source>
</evidence>
<evidence type="ECO:0000313" key="2">
    <source>
        <dbReference type="RefSeq" id="XP_052122692.1"/>
    </source>
</evidence>